<accession>A0ACC2PK61</accession>
<keyword evidence="2" id="KW-1185">Reference proteome</keyword>
<reference evidence="1" key="1">
    <citation type="submission" date="2023-04" db="EMBL/GenBank/DDBJ databases">
        <title>A chromosome-level genome assembly of the parasitoid wasp Eretmocerus hayati.</title>
        <authorList>
            <person name="Zhong Y."/>
            <person name="Liu S."/>
            <person name="Liu Y."/>
        </authorList>
    </citation>
    <scope>NUCLEOTIDE SEQUENCE</scope>
    <source>
        <strain evidence="1">ZJU_SS_LIU_2023</strain>
    </source>
</reference>
<dbReference type="EMBL" id="CM056741">
    <property type="protein sequence ID" value="KAJ8683852.1"/>
    <property type="molecule type" value="Genomic_DNA"/>
</dbReference>
<evidence type="ECO:0000313" key="2">
    <source>
        <dbReference type="Proteomes" id="UP001239111"/>
    </source>
</evidence>
<comment type="caution">
    <text evidence="1">The sequence shown here is derived from an EMBL/GenBank/DDBJ whole genome shotgun (WGS) entry which is preliminary data.</text>
</comment>
<sequence length="481" mass="53518">MGYSKVKVGTIFTILAVLLALYYRNSNDELQKKLHAVLKGLENLESRYKVSPRPRVAIGYGICTDVYIEAGNLLEYSEHLGQPQHYDEISNKEELLKSFAYYFRHGAAAERFMSNTTLFNNLVAAANSYPSSYTSIGGNAAVMAMRLVREGCDVVLAAKMTHSLSQVMPDAITIVGGEVERDDIHLVLEYKRGEIWGPYTSPRANRYIIHNDKHNPEVSSLEALDEILPEFKPHLLIVSGLQMMDSYPSSPSKRIERLQKINEQMRRQPKSTKIHFEMASFVEDILVKELNRLIVPYADSLGMNEQEITNLHNSLYYGNISLVANSSPRVATVLDQMRALFKLIRSRGEGIKDARTLTRIHVHTLAYQAILTVKDSIWKNSMAAAAKASLTAHRHVCSTSDIDLQKATLIMDDSFTTSRVSGTRIPLNADKPVSCWDEVFHVGGKRIDVDVCIAPVLVCTEASQTAGGGDNISSAGLVLQI</sequence>
<protein>
    <submittedName>
        <fullName evidence="1">Uncharacterized protein</fullName>
    </submittedName>
</protein>
<gene>
    <name evidence="1" type="ORF">QAD02_019644</name>
</gene>
<organism evidence="1 2">
    <name type="scientific">Eretmocerus hayati</name>
    <dbReference type="NCBI Taxonomy" id="131215"/>
    <lineage>
        <taxon>Eukaryota</taxon>
        <taxon>Metazoa</taxon>
        <taxon>Ecdysozoa</taxon>
        <taxon>Arthropoda</taxon>
        <taxon>Hexapoda</taxon>
        <taxon>Insecta</taxon>
        <taxon>Pterygota</taxon>
        <taxon>Neoptera</taxon>
        <taxon>Endopterygota</taxon>
        <taxon>Hymenoptera</taxon>
        <taxon>Apocrita</taxon>
        <taxon>Proctotrupomorpha</taxon>
        <taxon>Chalcidoidea</taxon>
        <taxon>Aphelinidae</taxon>
        <taxon>Aphelininae</taxon>
        <taxon>Eretmocerus</taxon>
    </lineage>
</organism>
<name>A0ACC2PK61_9HYME</name>
<proteinExistence type="predicted"/>
<dbReference type="Proteomes" id="UP001239111">
    <property type="component" value="Chromosome 1"/>
</dbReference>
<evidence type="ECO:0000313" key="1">
    <source>
        <dbReference type="EMBL" id="KAJ8683852.1"/>
    </source>
</evidence>